<dbReference type="EMBL" id="CM056816">
    <property type="protein sequence ID" value="KAJ8633211.1"/>
    <property type="molecule type" value="Genomic_DNA"/>
</dbReference>
<evidence type="ECO:0000313" key="2">
    <source>
        <dbReference type="Proteomes" id="UP001234297"/>
    </source>
</evidence>
<dbReference type="Proteomes" id="UP001234297">
    <property type="component" value="Chromosome 8"/>
</dbReference>
<name>A0ACC2LIF8_PERAE</name>
<keyword evidence="2" id="KW-1185">Reference proteome</keyword>
<evidence type="ECO:0000313" key="1">
    <source>
        <dbReference type="EMBL" id="KAJ8633211.1"/>
    </source>
</evidence>
<organism evidence="1 2">
    <name type="scientific">Persea americana</name>
    <name type="common">Avocado</name>
    <dbReference type="NCBI Taxonomy" id="3435"/>
    <lineage>
        <taxon>Eukaryota</taxon>
        <taxon>Viridiplantae</taxon>
        <taxon>Streptophyta</taxon>
        <taxon>Embryophyta</taxon>
        <taxon>Tracheophyta</taxon>
        <taxon>Spermatophyta</taxon>
        <taxon>Magnoliopsida</taxon>
        <taxon>Magnoliidae</taxon>
        <taxon>Laurales</taxon>
        <taxon>Lauraceae</taxon>
        <taxon>Persea</taxon>
    </lineage>
</organism>
<proteinExistence type="predicted"/>
<reference evidence="1 2" key="1">
    <citation type="journal article" date="2022" name="Hortic Res">
        <title>A haplotype resolved chromosomal level avocado genome allows analysis of novel avocado genes.</title>
        <authorList>
            <person name="Nath O."/>
            <person name="Fletcher S.J."/>
            <person name="Hayward A."/>
            <person name="Shaw L.M."/>
            <person name="Masouleh A.K."/>
            <person name="Furtado A."/>
            <person name="Henry R.J."/>
            <person name="Mitter N."/>
        </authorList>
    </citation>
    <scope>NUCLEOTIDE SEQUENCE [LARGE SCALE GENOMIC DNA]</scope>
    <source>
        <strain evidence="2">cv. Hass</strain>
    </source>
</reference>
<gene>
    <name evidence="1" type="ORF">MRB53_026547</name>
</gene>
<comment type="caution">
    <text evidence="1">The sequence shown here is derived from an EMBL/GenBank/DDBJ whole genome shotgun (WGS) entry which is preliminary data.</text>
</comment>
<accession>A0ACC2LIF8</accession>
<protein>
    <submittedName>
        <fullName evidence="1">Uncharacterized protein</fullName>
    </submittedName>
</protein>
<sequence length="221" mass="24582">MKIALLLVLITTTVDRFEARSVRMKERETKMVFYLQDWESGKNVTAVPVAGRNGTLSSILNYATIVVVDDAITKGLDRQSKQIGRAQGIYVNSALDASDLHLLFSIVFSNKKYNGSTIEIQGADRFFLKQREVSVVSGTGYFRFAQGFAVLETVYLDLANLNASCHLDGITFLATEVFPESDISLKERGAFSAETELSFDSAPHDYCMEIHASGVWEEADW</sequence>